<feature type="domain" description="Rv2525c-like glycoside hydrolase-like" evidence="2">
    <location>
        <begin position="54"/>
        <end position="263"/>
    </location>
</feature>
<comment type="caution">
    <text evidence="3">The sequence shown here is derived from an EMBL/GenBank/DDBJ whole genome shotgun (WGS) entry which is preliminary data.</text>
</comment>
<reference evidence="3" key="2">
    <citation type="submission" date="2020-09" db="EMBL/GenBank/DDBJ databases">
        <authorList>
            <person name="Sun Q."/>
            <person name="Ohkuma M."/>
        </authorList>
    </citation>
    <scope>NUCLEOTIDE SEQUENCE</scope>
    <source>
        <strain evidence="3">JCM 4637</strain>
    </source>
</reference>
<feature type="signal peptide" evidence="1">
    <location>
        <begin position="1"/>
        <end position="17"/>
    </location>
</feature>
<keyword evidence="1" id="KW-0732">Signal</keyword>
<dbReference type="Gene3D" id="3.20.20.80">
    <property type="entry name" value="Glycosidases"/>
    <property type="match status" value="1"/>
</dbReference>
<evidence type="ECO:0000313" key="3">
    <source>
        <dbReference type="EMBL" id="GHC84500.1"/>
    </source>
</evidence>
<dbReference type="Pfam" id="PF08924">
    <property type="entry name" value="Rv2525c_GlyHyd-like"/>
    <property type="match status" value="1"/>
</dbReference>
<evidence type="ECO:0000256" key="1">
    <source>
        <dbReference type="SAM" id="SignalP"/>
    </source>
</evidence>
<accession>A0A919C8H5</accession>
<evidence type="ECO:0000259" key="2">
    <source>
        <dbReference type="Pfam" id="PF08924"/>
    </source>
</evidence>
<name>A0A919C8H5_9ACTN</name>
<dbReference type="InterPro" id="IPR017853">
    <property type="entry name" value="GH"/>
</dbReference>
<dbReference type="SUPFAM" id="SSF51445">
    <property type="entry name" value="(Trans)glycosidases"/>
    <property type="match status" value="1"/>
</dbReference>
<reference evidence="3" key="1">
    <citation type="journal article" date="2014" name="Int. J. Syst. Evol. Microbiol.">
        <title>Complete genome sequence of Corynebacterium casei LMG S-19264T (=DSM 44701T), isolated from a smear-ripened cheese.</title>
        <authorList>
            <consortium name="US DOE Joint Genome Institute (JGI-PGF)"/>
            <person name="Walter F."/>
            <person name="Albersmeier A."/>
            <person name="Kalinowski J."/>
            <person name="Ruckert C."/>
        </authorList>
    </citation>
    <scope>NUCLEOTIDE SEQUENCE</scope>
    <source>
        <strain evidence="3">JCM 4637</strain>
    </source>
</reference>
<organism evidence="3 4">
    <name type="scientific">Streptomyces finlayi</name>
    <dbReference type="NCBI Taxonomy" id="67296"/>
    <lineage>
        <taxon>Bacteria</taxon>
        <taxon>Bacillati</taxon>
        <taxon>Actinomycetota</taxon>
        <taxon>Actinomycetes</taxon>
        <taxon>Kitasatosporales</taxon>
        <taxon>Streptomycetaceae</taxon>
        <taxon>Streptomyces</taxon>
    </lineage>
</organism>
<protein>
    <recommendedName>
        <fullName evidence="2">Rv2525c-like glycoside hydrolase-like domain-containing protein</fullName>
    </recommendedName>
</protein>
<proteinExistence type="predicted"/>
<sequence>MLVALLTALTLPAPGAAADSREGEAAARPYSGRPVHFNGWAFDTCEAPSLATMKAWRASSPYRAVGIYFGGRGRGCPRQTNLNKQWVKSVDRMGWFLLPVYVGSQSPCVTVTHKRRYAIGRDPWRQGAAEARDAVVRARWHGMIPGSTLYLDIESYDVGNRACAARTLDFVRAWNRELRRHRYIPGYYSSADSGIAHLERARRAKIGDLPTVVWFARWGKKPSVSGEPSLHPRAWMPHRRIHQYAGNVKESHGGHRLNIDRNRIDALVARTWE</sequence>
<gene>
    <name evidence="3" type="ORF">GCM10010334_14430</name>
</gene>
<dbReference type="AlphaFoldDB" id="A0A919C8H5"/>
<feature type="chain" id="PRO_5039256062" description="Rv2525c-like glycoside hydrolase-like domain-containing protein" evidence="1">
    <location>
        <begin position="18"/>
        <end position="273"/>
    </location>
</feature>
<dbReference type="EMBL" id="BMVC01000002">
    <property type="protein sequence ID" value="GHC84500.1"/>
    <property type="molecule type" value="Genomic_DNA"/>
</dbReference>
<evidence type="ECO:0000313" key="4">
    <source>
        <dbReference type="Proteomes" id="UP000638353"/>
    </source>
</evidence>
<dbReference type="Proteomes" id="UP000638353">
    <property type="component" value="Unassembled WGS sequence"/>
</dbReference>
<dbReference type="InterPro" id="IPR015020">
    <property type="entry name" value="Rv2525c-like_Glyco_Hydro-like"/>
</dbReference>